<organism evidence="9 10">
    <name type="scientific">Beijerinckia indica subsp. indica (strain ATCC 9039 / DSM 1715 / NCIMB 8712)</name>
    <dbReference type="NCBI Taxonomy" id="395963"/>
    <lineage>
        <taxon>Bacteria</taxon>
        <taxon>Pseudomonadati</taxon>
        <taxon>Pseudomonadota</taxon>
        <taxon>Alphaproteobacteria</taxon>
        <taxon>Hyphomicrobiales</taxon>
        <taxon>Beijerinckiaceae</taxon>
        <taxon>Beijerinckia</taxon>
    </lineage>
</organism>
<evidence type="ECO:0000256" key="4">
    <source>
        <dbReference type="ARBA" id="ARBA00022982"/>
    </source>
</evidence>
<comment type="function">
    <text evidence="1 7">Has a glutathione-disulfide oxidoreductase activity in the presence of NADPH and glutathione reductase. Reduces low molecular weight disulfides and proteins.</text>
</comment>
<dbReference type="HOGENOM" id="CLU_026126_7_3_5"/>
<evidence type="ECO:0000256" key="6">
    <source>
        <dbReference type="ARBA" id="ARBA00023284"/>
    </source>
</evidence>
<dbReference type="STRING" id="395963.Bind_3310"/>
<dbReference type="GO" id="GO:0045454">
    <property type="term" value="P:cell redox homeostasis"/>
    <property type="evidence" value="ECO:0007669"/>
    <property type="project" value="InterPro"/>
</dbReference>
<dbReference type="SUPFAM" id="SSF52833">
    <property type="entry name" value="Thioredoxin-like"/>
    <property type="match status" value="1"/>
</dbReference>
<evidence type="ECO:0000313" key="9">
    <source>
        <dbReference type="EMBL" id="ACB96869.1"/>
    </source>
</evidence>
<keyword evidence="5" id="KW-1015">Disulfide bond</keyword>
<dbReference type="OrthoDB" id="9814618at2"/>
<keyword evidence="10" id="KW-1185">Reference proteome</keyword>
<dbReference type="EMBL" id="CP001016">
    <property type="protein sequence ID" value="ACB96869.1"/>
    <property type="molecule type" value="Genomic_DNA"/>
</dbReference>
<dbReference type="GO" id="GO:0034599">
    <property type="term" value="P:cellular response to oxidative stress"/>
    <property type="evidence" value="ECO:0007669"/>
    <property type="project" value="TreeGrafter"/>
</dbReference>
<protein>
    <recommendedName>
        <fullName evidence="7">Glutaredoxin</fullName>
    </recommendedName>
</protein>
<dbReference type="InterPro" id="IPR036249">
    <property type="entry name" value="Thioredoxin-like_sf"/>
</dbReference>
<keyword evidence="3 7" id="KW-0813">Transport</keyword>
<gene>
    <name evidence="9" type="ordered locus">Bind_3310</name>
</gene>
<dbReference type="InterPro" id="IPR011900">
    <property type="entry name" value="GRX_bact"/>
</dbReference>
<accession>B2IDT7</accession>
<dbReference type="PANTHER" id="PTHR45694">
    <property type="entry name" value="GLUTAREDOXIN 2"/>
    <property type="match status" value="1"/>
</dbReference>
<dbReference type="eggNOG" id="COG0695">
    <property type="taxonomic scope" value="Bacteria"/>
</dbReference>
<dbReference type="RefSeq" id="WP_012386217.1">
    <property type="nucleotide sequence ID" value="NC_010581.1"/>
</dbReference>
<keyword evidence="7" id="KW-0963">Cytoplasm</keyword>
<evidence type="ECO:0000256" key="2">
    <source>
        <dbReference type="ARBA" id="ARBA00007787"/>
    </source>
</evidence>
<evidence type="ECO:0000256" key="3">
    <source>
        <dbReference type="ARBA" id="ARBA00022448"/>
    </source>
</evidence>
<dbReference type="PROSITE" id="PS00195">
    <property type="entry name" value="GLUTAREDOXIN_1"/>
    <property type="match status" value="1"/>
</dbReference>
<dbReference type="GO" id="GO:0015038">
    <property type="term" value="F:glutathione disulfide oxidoreductase activity"/>
    <property type="evidence" value="ECO:0007669"/>
    <property type="project" value="UniProtKB-UniRule"/>
</dbReference>
<evidence type="ECO:0000313" key="10">
    <source>
        <dbReference type="Proteomes" id="UP000001695"/>
    </source>
</evidence>
<dbReference type="GO" id="GO:0005737">
    <property type="term" value="C:cytoplasm"/>
    <property type="evidence" value="ECO:0007669"/>
    <property type="project" value="TreeGrafter"/>
</dbReference>
<dbReference type="PROSITE" id="PS51354">
    <property type="entry name" value="GLUTAREDOXIN_2"/>
    <property type="match status" value="1"/>
</dbReference>
<dbReference type="CDD" id="cd03418">
    <property type="entry name" value="GRX_GRXb_1_3_like"/>
    <property type="match status" value="1"/>
</dbReference>
<keyword evidence="4 7" id="KW-0249">Electron transport</keyword>
<dbReference type="Proteomes" id="UP000001695">
    <property type="component" value="Chromosome"/>
</dbReference>
<dbReference type="Gene3D" id="3.40.30.10">
    <property type="entry name" value="Glutaredoxin"/>
    <property type="match status" value="1"/>
</dbReference>
<keyword evidence="6 7" id="KW-0676">Redox-active center</keyword>
<dbReference type="KEGG" id="bid:Bind_3310"/>
<evidence type="ECO:0000259" key="8">
    <source>
        <dbReference type="Pfam" id="PF00462"/>
    </source>
</evidence>
<dbReference type="AlphaFoldDB" id="B2IDT7"/>
<name>B2IDT7_BEII9</name>
<dbReference type="Pfam" id="PF00462">
    <property type="entry name" value="Glutaredoxin"/>
    <property type="match status" value="1"/>
</dbReference>
<feature type="domain" description="Glutaredoxin" evidence="8">
    <location>
        <begin position="7"/>
        <end position="67"/>
    </location>
</feature>
<dbReference type="InterPro" id="IPR002109">
    <property type="entry name" value="Glutaredoxin"/>
</dbReference>
<proteinExistence type="inferred from homology"/>
<dbReference type="InterPro" id="IPR014025">
    <property type="entry name" value="Glutaredoxin_subgr"/>
</dbReference>
<evidence type="ECO:0000256" key="7">
    <source>
        <dbReference type="RuleBase" id="RU364065"/>
    </source>
</evidence>
<evidence type="ECO:0000256" key="1">
    <source>
        <dbReference type="ARBA" id="ARBA00002549"/>
    </source>
</evidence>
<sequence length="95" mass="10857">MSELPEITIYTTQTCPYCRRAKELLTKKNLPFTEISVDGDFEARERMTERANGRSTVPQIFFGDKHIGGCDDLYELHYDGKLDLLLADLARTPTD</sequence>
<dbReference type="PANTHER" id="PTHR45694:SF18">
    <property type="entry name" value="GLUTAREDOXIN-1-RELATED"/>
    <property type="match status" value="1"/>
</dbReference>
<evidence type="ECO:0000256" key="5">
    <source>
        <dbReference type="ARBA" id="ARBA00023157"/>
    </source>
</evidence>
<comment type="similarity">
    <text evidence="2 7">Belongs to the glutaredoxin family.</text>
</comment>
<reference evidence="10" key="1">
    <citation type="submission" date="2008-03" db="EMBL/GenBank/DDBJ databases">
        <title>Complete sequence of chromosome of Beijerinckia indica subsp. indica ATCC 9039.</title>
        <authorList>
            <consortium name="US DOE Joint Genome Institute"/>
            <person name="Copeland A."/>
            <person name="Lucas S."/>
            <person name="Lapidus A."/>
            <person name="Glavina del Rio T."/>
            <person name="Dalin E."/>
            <person name="Tice H."/>
            <person name="Bruce D."/>
            <person name="Goodwin L."/>
            <person name="Pitluck S."/>
            <person name="LaButti K."/>
            <person name="Schmutz J."/>
            <person name="Larimer F."/>
            <person name="Land M."/>
            <person name="Hauser L."/>
            <person name="Kyrpides N."/>
            <person name="Mikhailova N."/>
            <person name="Dunfield P.F."/>
            <person name="Dedysh S.N."/>
            <person name="Liesack W."/>
            <person name="Saw J.H."/>
            <person name="Alam M."/>
            <person name="Chen Y."/>
            <person name="Murrell J.C."/>
            <person name="Richardson P."/>
        </authorList>
    </citation>
    <scope>NUCLEOTIDE SEQUENCE [LARGE SCALE GENOMIC DNA]</scope>
    <source>
        <strain evidence="10">ATCC 9039 / DSM 1715 / NCIMB 8712</strain>
    </source>
</reference>
<dbReference type="PRINTS" id="PR00160">
    <property type="entry name" value="GLUTAREDOXIN"/>
</dbReference>
<dbReference type="InterPro" id="IPR011767">
    <property type="entry name" value="GLR_AS"/>
</dbReference>
<dbReference type="NCBIfam" id="TIGR02181">
    <property type="entry name" value="GRX_bact"/>
    <property type="match status" value="1"/>
</dbReference>
<reference evidence="9 10" key="2">
    <citation type="journal article" date="2010" name="J. Bacteriol.">
        <title>Complete genome sequence of Beijerinckia indica subsp. indica.</title>
        <authorList>
            <person name="Tamas I."/>
            <person name="Dedysh S.N."/>
            <person name="Liesack W."/>
            <person name="Stott M.B."/>
            <person name="Alam M."/>
            <person name="Murrell J.C."/>
            <person name="Dunfield P.F."/>
        </authorList>
    </citation>
    <scope>NUCLEOTIDE SEQUENCE [LARGE SCALE GENOMIC DNA]</scope>
    <source>
        <strain evidence="10">ATCC 9039 / DSM 1715 / NCIMB 8712</strain>
    </source>
</reference>